<accession>A0A7H0GJ27</accession>
<reference evidence="2 3" key="1">
    <citation type="submission" date="2020-08" db="EMBL/GenBank/DDBJ databases">
        <title>Genome sequence of Diaphorobacter aerolatus KACC 16536T.</title>
        <authorList>
            <person name="Hyun D.-W."/>
            <person name="Bae J.-W."/>
        </authorList>
    </citation>
    <scope>NUCLEOTIDE SEQUENCE [LARGE SCALE GENOMIC DNA]</scope>
    <source>
        <strain evidence="2 3">KACC 16536</strain>
    </source>
</reference>
<feature type="region of interest" description="Disordered" evidence="1">
    <location>
        <begin position="347"/>
        <end position="384"/>
    </location>
</feature>
<gene>
    <name evidence="2" type="ORF">H9K75_20350</name>
</gene>
<proteinExistence type="predicted"/>
<keyword evidence="3" id="KW-1185">Reference proteome</keyword>
<dbReference type="RefSeq" id="WP_187723891.1">
    <property type="nucleotide sequence ID" value="NZ_CP060783.1"/>
</dbReference>
<dbReference type="Proteomes" id="UP000516028">
    <property type="component" value="Chromosome"/>
</dbReference>
<evidence type="ECO:0000313" key="3">
    <source>
        <dbReference type="Proteomes" id="UP000516028"/>
    </source>
</evidence>
<dbReference type="KEGG" id="daer:H9K75_20350"/>
<protein>
    <submittedName>
        <fullName evidence="2">Uncharacterized protein</fullName>
    </submittedName>
</protein>
<organism evidence="2 3">
    <name type="scientific">Diaphorobacter aerolatus</name>
    <dbReference type="NCBI Taxonomy" id="1288495"/>
    <lineage>
        <taxon>Bacteria</taxon>
        <taxon>Pseudomonadati</taxon>
        <taxon>Pseudomonadota</taxon>
        <taxon>Betaproteobacteria</taxon>
        <taxon>Burkholderiales</taxon>
        <taxon>Comamonadaceae</taxon>
        <taxon>Diaphorobacter</taxon>
    </lineage>
</organism>
<evidence type="ECO:0000313" key="2">
    <source>
        <dbReference type="EMBL" id="QNP48293.1"/>
    </source>
</evidence>
<sequence length="422" mass="46422">MRISESTALSSKSPRAWERMRARWRVGDLALLERAVAQQVHALAARVPERDWLALLELLEALHAAQPLAAFAVVERLDGLMRRLSVEGLRRWILTGLRLHEGANGQALQRYFDLDSGDAVQALHREASLVDVSSLLPSLGWLAHLLAGESMAVQVRSQTVLHAAAQRPVLEPEHGLFLPDGYTALDGADSCELLRAAVAHAAAHWKHSPRKLPGRGLKPMGHAVVGALEDARAEWLFANELPGVGRWFAQAWPVQAREERRDDFEGLLARLHWALADEAHEDPHAWIVKARTAFSRLRDDGQLKGPNALRQAASVLANDLGQMRLRMNLQTFHVPAAYRDDNSFLWDLGDNANDPPPEIQSDVPVQQTARTPPPQSGEDRDGVEAPLVCAGDPLPFFYPNGTTARSDCAVTGVPYTSVCPRG</sequence>
<name>A0A7H0GJ27_9BURK</name>
<evidence type="ECO:0000256" key="1">
    <source>
        <dbReference type="SAM" id="MobiDB-lite"/>
    </source>
</evidence>
<dbReference type="AlphaFoldDB" id="A0A7H0GJ27"/>
<dbReference type="EMBL" id="CP060783">
    <property type="protein sequence ID" value="QNP48293.1"/>
    <property type="molecule type" value="Genomic_DNA"/>
</dbReference>